<keyword evidence="4 9" id="KW-1133">Transmembrane helix</keyword>
<dbReference type="InterPro" id="IPR050369">
    <property type="entry name" value="RBOH/FRE"/>
</dbReference>
<dbReference type="CDD" id="cd06186">
    <property type="entry name" value="NOX_Duox_like_FAD_NADP"/>
    <property type="match status" value="1"/>
</dbReference>
<evidence type="ECO:0000313" key="11">
    <source>
        <dbReference type="EMBL" id="ORX74596.1"/>
    </source>
</evidence>
<dbReference type="GO" id="GO:0042554">
    <property type="term" value="P:superoxide anion generation"/>
    <property type="evidence" value="ECO:0007669"/>
    <property type="project" value="TreeGrafter"/>
</dbReference>
<dbReference type="InterPro" id="IPR017927">
    <property type="entry name" value="FAD-bd_FR_type"/>
</dbReference>
<keyword evidence="2 9" id="KW-0812">Transmembrane</keyword>
<dbReference type="GO" id="GO:0016175">
    <property type="term" value="F:superoxide-generating NAD(P)H oxidase activity"/>
    <property type="evidence" value="ECO:0007669"/>
    <property type="project" value="TreeGrafter"/>
</dbReference>
<feature type="transmembrane region" description="Helical" evidence="9">
    <location>
        <begin position="100"/>
        <end position="116"/>
    </location>
</feature>
<feature type="transmembrane region" description="Helical" evidence="9">
    <location>
        <begin position="237"/>
        <end position="254"/>
    </location>
</feature>
<feature type="transmembrane region" description="Helical" evidence="9">
    <location>
        <begin position="137"/>
        <end position="156"/>
    </location>
</feature>
<evidence type="ECO:0000256" key="8">
    <source>
        <dbReference type="SAM" id="MobiDB-lite"/>
    </source>
</evidence>
<dbReference type="EMBL" id="MCFD01000001">
    <property type="protein sequence ID" value="ORX74596.1"/>
    <property type="molecule type" value="Genomic_DNA"/>
</dbReference>
<dbReference type="Proteomes" id="UP000193922">
    <property type="component" value="Unassembled WGS sequence"/>
</dbReference>
<evidence type="ECO:0000256" key="1">
    <source>
        <dbReference type="ARBA" id="ARBA00004141"/>
    </source>
</evidence>
<evidence type="ECO:0000256" key="2">
    <source>
        <dbReference type="ARBA" id="ARBA00022692"/>
    </source>
</evidence>
<sequence length="569" mass="64337">MYSSSPLQGSAQESLQTIATPSNGTSQHPPSSSQGKPARLAPLDIPIPPKLVANKDGSLPAEAGSGSDSDVDTDCAPRRGFQWSNLANPEFYPEITLRRAAFFFIWTIPHIIITAYNGSITSNKLIDRVRLSSKNCILFDMASILVFMSPTFMLLLQRTFLPRFVKLEKNIHAHKVASYTLLFWSALHVGIYYDRYIDASHPKIKDGKLVPGTPLVKNLFKLFIGDVEIVRRRQFELFYYVHHLFVVIIVFTFLHRDNQLAYKYLGGPLALYVLDRLYRSLRSIVGKSPIRAVVQHPSGVVEIQMDKKIVGVRPGQYVKVYCPSVSMLQWHPLTISSAPEEELLTVHFRLEGTWTRNLAKRLGCDFDKDARGSSVQNVMPLLYIDGPYTAPTEHFFNYEVGVLIAAGIGVTPAASVLRSVYFQWIRDRYAMNTKKVYLFWVYRDIGTLEWFKDLLVALDEEGLSSIVQVRTYFTGKIPDSRIPQLAPPDDKFGDQVINTSIGTKSYVGRPDFNSILESLGELHPGQRIGTFFCGPKPMARKVRREAHKWDGILRKKSNTKIDFCSETFS</sequence>
<dbReference type="InterPro" id="IPR013112">
    <property type="entry name" value="FAD-bd_8"/>
</dbReference>
<evidence type="ECO:0000259" key="10">
    <source>
        <dbReference type="PROSITE" id="PS51384"/>
    </source>
</evidence>
<dbReference type="Pfam" id="PF01794">
    <property type="entry name" value="Ferric_reduct"/>
    <property type="match status" value="1"/>
</dbReference>
<evidence type="ECO:0000256" key="3">
    <source>
        <dbReference type="ARBA" id="ARBA00022982"/>
    </source>
</evidence>
<keyword evidence="3" id="KW-0249">Electron transport</keyword>
<reference evidence="11 12" key="1">
    <citation type="submission" date="2016-07" db="EMBL/GenBank/DDBJ databases">
        <title>Pervasive Adenine N6-methylation of Active Genes in Fungi.</title>
        <authorList>
            <consortium name="DOE Joint Genome Institute"/>
            <person name="Mondo S.J."/>
            <person name="Dannebaum R.O."/>
            <person name="Kuo R.C."/>
            <person name="Labutti K."/>
            <person name="Haridas S."/>
            <person name="Kuo A."/>
            <person name="Salamov A."/>
            <person name="Ahrendt S.R."/>
            <person name="Lipzen A."/>
            <person name="Sullivan W."/>
            <person name="Andreopoulos W.B."/>
            <person name="Clum A."/>
            <person name="Lindquist E."/>
            <person name="Daum C."/>
            <person name="Ramamoorthy G.K."/>
            <person name="Gryganskyi A."/>
            <person name="Culley D."/>
            <person name="Magnuson J.K."/>
            <person name="James T.Y."/>
            <person name="O'Malley M.A."/>
            <person name="Stajich J.E."/>
            <person name="Spatafora J.W."/>
            <person name="Visel A."/>
            <person name="Grigoriev I.V."/>
        </authorList>
    </citation>
    <scope>NUCLEOTIDE SEQUENCE [LARGE SCALE GENOMIC DNA]</scope>
    <source>
        <strain evidence="11 12">ATCC 12442</strain>
    </source>
</reference>
<proteinExistence type="predicted"/>
<keyword evidence="12" id="KW-1185">Reference proteome</keyword>
<keyword evidence="7 9" id="KW-0472">Membrane</keyword>
<dbReference type="SFLD" id="SFLDG01168">
    <property type="entry name" value="Ferric_reductase_subgroup_(FRE"/>
    <property type="match status" value="1"/>
</dbReference>
<dbReference type="InterPro" id="IPR017938">
    <property type="entry name" value="Riboflavin_synthase-like_b-brl"/>
</dbReference>
<feature type="region of interest" description="Disordered" evidence="8">
    <location>
        <begin position="1"/>
        <end position="74"/>
    </location>
</feature>
<dbReference type="GeneID" id="63807479"/>
<dbReference type="GO" id="GO:0043020">
    <property type="term" value="C:NADPH oxidase complex"/>
    <property type="evidence" value="ECO:0007669"/>
    <property type="project" value="TreeGrafter"/>
</dbReference>
<evidence type="ECO:0000256" key="5">
    <source>
        <dbReference type="ARBA" id="ARBA00023002"/>
    </source>
</evidence>
<accession>A0A1Y1WN13</accession>
<evidence type="ECO:0000313" key="12">
    <source>
        <dbReference type="Proteomes" id="UP000193922"/>
    </source>
</evidence>
<organism evidence="11 12">
    <name type="scientific">Linderina pennispora</name>
    <dbReference type="NCBI Taxonomy" id="61395"/>
    <lineage>
        <taxon>Eukaryota</taxon>
        <taxon>Fungi</taxon>
        <taxon>Fungi incertae sedis</taxon>
        <taxon>Zoopagomycota</taxon>
        <taxon>Kickxellomycotina</taxon>
        <taxon>Kickxellomycetes</taxon>
        <taxon>Kickxellales</taxon>
        <taxon>Kickxellaceae</taxon>
        <taxon>Linderina</taxon>
    </lineage>
</organism>
<name>A0A1Y1WN13_9FUNG</name>
<keyword evidence="6" id="KW-0813">Transport</keyword>
<feature type="domain" description="FAD-binding FR-type" evidence="10">
    <location>
        <begin position="283"/>
        <end position="394"/>
    </location>
</feature>
<keyword evidence="5" id="KW-0560">Oxidoreductase</keyword>
<comment type="subcellular location">
    <subcellularLocation>
        <location evidence="1">Membrane</location>
        <topology evidence="1">Multi-pass membrane protein</topology>
    </subcellularLocation>
</comment>
<protein>
    <recommendedName>
        <fullName evidence="10">FAD-binding FR-type domain-containing protein</fullName>
    </recommendedName>
</protein>
<dbReference type="PANTHER" id="PTHR11972">
    <property type="entry name" value="NADPH OXIDASE"/>
    <property type="match status" value="1"/>
</dbReference>
<evidence type="ECO:0000256" key="9">
    <source>
        <dbReference type="SAM" id="Phobius"/>
    </source>
</evidence>
<keyword evidence="6" id="KW-0406">Ion transport</keyword>
<evidence type="ECO:0000256" key="6">
    <source>
        <dbReference type="ARBA" id="ARBA00023065"/>
    </source>
</evidence>
<dbReference type="STRING" id="61395.A0A1Y1WN13"/>
<dbReference type="Gene3D" id="3.40.50.80">
    <property type="entry name" value="Nucleotide-binding domain of ferredoxin-NADP reductase (FNR) module"/>
    <property type="match status" value="1"/>
</dbReference>
<feature type="compositionally biased region" description="Polar residues" evidence="8">
    <location>
        <begin position="1"/>
        <end position="35"/>
    </location>
</feature>
<dbReference type="SFLD" id="SFLDS00052">
    <property type="entry name" value="Ferric_Reductase_Domain"/>
    <property type="match status" value="1"/>
</dbReference>
<dbReference type="InterPro" id="IPR013121">
    <property type="entry name" value="Fe_red_NAD-bd_6"/>
</dbReference>
<dbReference type="GO" id="GO:0006952">
    <property type="term" value="P:defense response"/>
    <property type="evidence" value="ECO:0007669"/>
    <property type="project" value="TreeGrafter"/>
</dbReference>
<dbReference type="Pfam" id="PF08022">
    <property type="entry name" value="FAD_binding_8"/>
    <property type="match status" value="1"/>
</dbReference>
<dbReference type="RefSeq" id="XP_040747807.1">
    <property type="nucleotide sequence ID" value="XM_040890831.1"/>
</dbReference>
<comment type="caution">
    <text evidence="11">The sequence shown here is derived from an EMBL/GenBank/DDBJ whole genome shotgun (WGS) entry which is preliminary data.</text>
</comment>
<dbReference type="OrthoDB" id="167398at2759"/>
<dbReference type="SUPFAM" id="SSF63380">
    <property type="entry name" value="Riboflavin synthase domain-like"/>
    <property type="match status" value="1"/>
</dbReference>
<dbReference type="PANTHER" id="PTHR11972:SF153">
    <property type="entry name" value="SUPEROXIDE-GENERATING NADPH OXIDASE HEAVY CHAIN SUBUNIT A"/>
    <property type="match status" value="1"/>
</dbReference>
<evidence type="ECO:0000256" key="4">
    <source>
        <dbReference type="ARBA" id="ARBA00022989"/>
    </source>
</evidence>
<dbReference type="Pfam" id="PF08030">
    <property type="entry name" value="NAD_binding_6"/>
    <property type="match status" value="1"/>
</dbReference>
<evidence type="ECO:0000256" key="7">
    <source>
        <dbReference type="ARBA" id="ARBA00023136"/>
    </source>
</evidence>
<dbReference type="InterPro" id="IPR013130">
    <property type="entry name" value="Fe3_Rdtase_TM_dom"/>
</dbReference>
<dbReference type="PROSITE" id="PS51384">
    <property type="entry name" value="FAD_FR"/>
    <property type="match status" value="1"/>
</dbReference>
<dbReference type="AlphaFoldDB" id="A0A1Y1WN13"/>
<dbReference type="SUPFAM" id="SSF52343">
    <property type="entry name" value="Ferredoxin reductase-like, C-terminal NADP-linked domain"/>
    <property type="match status" value="1"/>
</dbReference>
<gene>
    <name evidence="11" type="ORF">DL89DRAFT_300838</name>
</gene>
<dbReference type="InterPro" id="IPR039261">
    <property type="entry name" value="FNR_nucleotide-bd"/>
</dbReference>
<dbReference type="GO" id="GO:0006811">
    <property type="term" value="P:monoatomic ion transport"/>
    <property type="evidence" value="ECO:0007669"/>
    <property type="project" value="UniProtKB-KW"/>
</dbReference>